<proteinExistence type="predicted"/>
<keyword evidence="2" id="KW-1185">Reference proteome</keyword>
<dbReference type="Gene3D" id="3.90.1600.10">
    <property type="entry name" value="Palm domain of DNA polymerase"/>
    <property type="match status" value="1"/>
</dbReference>
<dbReference type="EMBL" id="JANEYG010000392">
    <property type="protein sequence ID" value="KAJ8909887.1"/>
    <property type="molecule type" value="Genomic_DNA"/>
</dbReference>
<evidence type="ECO:0000313" key="1">
    <source>
        <dbReference type="EMBL" id="KAJ8909887.1"/>
    </source>
</evidence>
<dbReference type="PANTHER" id="PTHR31511">
    <property type="entry name" value="PROTEIN CBG23764"/>
    <property type="match status" value="1"/>
</dbReference>
<accession>A0AAV8V6U2</accession>
<dbReference type="AlphaFoldDB" id="A0AAV8V6U2"/>
<protein>
    <recommendedName>
        <fullName evidence="3">DNA-directed DNA polymerase</fullName>
    </recommendedName>
</protein>
<sequence>MNQFAEDAETVFLCPYDITITPAQEVDFNRATHCHICEQPFKPEDIKVRDHNHLIPENYNYRGAAHNSCNINYKDGVIIPVIMHNLSGYDAHFVLENIANDMSGRVDLLPITKEKYISFTKNLDQNLIKFRFIDSFRFMNSALDTLASYLTEFPNLKTQFPDLDKERFDLLTRKGVFCYDYVKSSDRLDATSLPPIDEFYNKLTDSTISVDDYQHAQRVWATFNIKSLGEYMELYMKTDILLLVDVFEQFRKSCHKTYGLDPANYYTLPGYTWDCMLFKTGQTLELLTDIDMLMVVERGVRGGLSQVCAKRKSVANNKYLSNFNPHEPSKYLMYFDVNNQYGWAMSQSLPYGGFEWVDNIEDFNVFDIKDDSDTGYILEVDLEYPRHIHDLHQDLPFCPEHSAPPLCKNVKLLGTLYNKTRYIIHYRTLKQALANELILSKVHRILKFKQSPWLKSYIDLNTALRQAAKNEFEKNLFKLMNNAVFGKTMENIRRHSIVKLVNEWSGRYGAEALISKPEFKAATIFNENLVAIELNKSEIYFSKPIYVGMCILDLAKTTIYEFDYGYMKREFGSDCSVLYTDTDSLIYEIRNRDPYEIIRRDCHLRFDTSDYPADNRYNIPMVNKKVLGMMKDEFNGEPVELFVGLRSKMYTIKRSGTSNSTIKKIKGIKKSTIKNVITLEDYLECVDNFKDKVITQNLITSEKHKVYSTMQEKIALSPQDDKRYLIAVSYDTLPWGHYSIMDETSTNTSDVLELQ</sequence>
<dbReference type="GO" id="GO:0071897">
    <property type="term" value="P:DNA biosynthetic process"/>
    <property type="evidence" value="ECO:0007669"/>
    <property type="project" value="UniProtKB-ARBA"/>
</dbReference>
<comment type="caution">
    <text evidence="1">The sequence shown here is derived from an EMBL/GenBank/DDBJ whole genome shotgun (WGS) entry which is preliminary data.</text>
</comment>
<dbReference type="GO" id="GO:0042575">
    <property type="term" value="C:DNA polymerase complex"/>
    <property type="evidence" value="ECO:0007669"/>
    <property type="project" value="UniProtKB-ARBA"/>
</dbReference>
<reference evidence="1 2" key="1">
    <citation type="journal article" date="2023" name="Insect Mol. Biol.">
        <title>Genome sequencing provides insights into the evolution of gene families encoding plant cell wall-degrading enzymes in longhorned beetles.</title>
        <authorList>
            <person name="Shin N.R."/>
            <person name="Okamura Y."/>
            <person name="Kirsch R."/>
            <person name="Pauchet Y."/>
        </authorList>
    </citation>
    <scope>NUCLEOTIDE SEQUENCE [LARGE SCALE GENOMIC DNA]</scope>
    <source>
        <strain evidence="1">EAD_L_NR</strain>
    </source>
</reference>
<evidence type="ECO:0000313" key="2">
    <source>
        <dbReference type="Proteomes" id="UP001159042"/>
    </source>
</evidence>
<name>A0AAV8V6U2_9CUCU</name>
<dbReference type="SUPFAM" id="SSF53098">
    <property type="entry name" value="Ribonuclease H-like"/>
    <property type="match status" value="1"/>
</dbReference>
<dbReference type="InterPro" id="IPR044925">
    <property type="entry name" value="His-Me_finger_sf"/>
</dbReference>
<dbReference type="SUPFAM" id="SSF54060">
    <property type="entry name" value="His-Me finger endonucleases"/>
    <property type="match status" value="1"/>
</dbReference>
<dbReference type="InterPro" id="IPR012337">
    <property type="entry name" value="RNaseH-like_sf"/>
</dbReference>
<gene>
    <name evidence="1" type="ORF">NQ315_008910</name>
</gene>
<dbReference type="InterPro" id="IPR023211">
    <property type="entry name" value="DNA_pol_palm_dom_sf"/>
</dbReference>
<dbReference type="SUPFAM" id="SSF56672">
    <property type="entry name" value="DNA/RNA polymerases"/>
    <property type="match status" value="1"/>
</dbReference>
<dbReference type="InterPro" id="IPR043502">
    <property type="entry name" value="DNA/RNA_pol_sf"/>
</dbReference>
<organism evidence="1 2">
    <name type="scientific">Exocentrus adspersus</name>
    <dbReference type="NCBI Taxonomy" id="1586481"/>
    <lineage>
        <taxon>Eukaryota</taxon>
        <taxon>Metazoa</taxon>
        <taxon>Ecdysozoa</taxon>
        <taxon>Arthropoda</taxon>
        <taxon>Hexapoda</taxon>
        <taxon>Insecta</taxon>
        <taxon>Pterygota</taxon>
        <taxon>Neoptera</taxon>
        <taxon>Endopterygota</taxon>
        <taxon>Coleoptera</taxon>
        <taxon>Polyphaga</taxon>
        <taxon>Cucujiformia</taxon>
        <taxon>Chrysomeloidea</taxon>
        <taxon>Cerambycidae</taxon>
        <taxon>Lamiinae</taxon>
        <taxon>Acanthocinini</taxon>
        <taxon>Exocentrus</taxon>
    </lineage>
</organism>
<evidence type="ECO:0008006" key="3">
    <source>
        <dbReference type="Google" id="ProtNLM"/>
    </source>
</evidence>
<dbReference type="PANTHER" id="PTHR31511:SF12">
    <property type="entry name" value="RHO TERMINATION FACTOR N-TERMINAL DOMAIN-CONTAINING PROTEIN"/>
    <property type="match status" value="1"/>
</dbReference>
<dbReference type="Proteomes" id="UP001159042">
    <property type="component" value="Unassembled WGS sequence"/>
</dbReference>